<proteinExistence type="predicted"/>
<dbReference type="Proteomes" id="UP000272474">
    <property type="component" value="Unassembled WGS sequence"/>
</dbReference>
<feature type="transmembrane region" description="Helical" evidence="1">
    <location>
        <begin position="123"/>
        <end position="140"/>
    </location>
</feature>
<name>A0A3A9ZGR2_9ACTN</name>
<reference evidence="2 3" key="1">
    <citation type="journal article" date="2014" name="Int. J. Syst. Evol. Microbiol.">
        <title>Streptomyces hoynatensis sp. nov., isolated from deep marine sediment.</title>
        <authorList>
            <person name="Veyisoglu A."/>
            <person name="Sahin N."/>
        </authorList>
    </citation>
    <scope>NUCLEOTIDE SEQUENCE [LARGE SCALE GENOMIC DNA]</scope>
    <source>
        <strain evidence="2 3">KCTC 29097</strain>
    </source>
</reference>
<organism evidence="2 3">
    <name type="scientific">Streptomyces hoynatensis</name>
    <dbReference type="NCBI Taxonomy" id="1141874"/>
    <lineage>
        <taxon>Bacteria</taxon>
        <taxon>Bacillati</taxon>
        <taxon>Actinomycetota</taxon>
        <taxon>Actinomycetes</taxon>
        <taxon>Kitasatosporales</taxon>
        <taxon>Streptomycetaceae</taxon>
        <taxon>Streptomyces</taxon>
    </lineage>
</organism>
<evidence type="ECO:0000256" key="1">
    <source>
        <dbReference type="SAM" id="Phobius"/>
    </source>
</evidence>
<dbReference type="EMBL" id="RBAL01000001">
    <property type="protein sequence ID" value="RKN46894.1"/>
    <property type="molecule type" value="Genomic_DNA"/>
</dbReference>
<keyword evidence="1" id="KW-0472">Membrane</keyword>
<feature type="transmembrane region" description="Helical" evidence="1">
    <location>
        <begin position="99"/>
        <end position="117"/>
    </location>
</feature>
<protein>
    <submittedName>
        <fullName evidence="2">Uncharacterized protein</fullName>
    </submittedName>
</protein>
<dbReference type="AlphaFoldDB" id="A0A3A9ZGR2"/>
<keyword evidence="1" id="KW-0812">Transmembrane</keyword>
<keyword evidence="1" id="KW-1133">Transmembrane helix</keyword>
<keyword evidence="3" id="KW-1185">Reference proteome</keyword>
<gene>
    <name evidence="2" type="ORF">D7294_01390</name>
</gene>
<feature type="transmembrane region" description="Helical" evidence="1">
    <location>
        <begin position="69"/>
        <end position="87"/>
    </location>
</feature>
<evidence type="ECO:0000313" key="2">
    <source>
        <dbReference type="EMBL" id="RKN46894.1"/>
    </source>
</evidence>
<sequence length="141" mass="15353">MAPGPGLLHALGLTALLVSEWARRHARSAGESELALDPYLREVARTSADLADAGFYRFVADLFDTLCLGQPRLGLWAAVYVAIVVRLNRRGPHRLQNVLSRLAATYCLLGYLTLLPVLIPLDAGFFLLPGICAAAVWLVTR</sequence>
<evidence type="ECO:0000313" key="3">
    <source>
        <dbReference type="Proteomes" id="UP000272474"/>
    </source>
</evidence>
<accession>A0A3A9ZGR2</accession>
<comment type="caution">
    <text evidence="2">The sequence shown here is derived from an EMBL/GenBank/DDBJ whole genome shotgun (WGS) entry which is preliminary data.</text>
</comment>